<dbReference type="InterPro" id="IPR048142">
    <property type="entry name" value="QRL_CxxC_CxxC"/>
</dbReference>
<feature type="region of interest" description="Disordered" evidence="1">
    <location>
        <begin position="38"/>
        <end position="59"/>
    </location>
</feature>
<evidence type="ECO:0000313" key="2">
    <source>
        <dbReference type="EMBL" id="PSK96053.1"/>
    </source>
</evidence>
<reference evidence="2 3" key="1">
    <citation type="submission" date="2018-03" db="EMBL/GenBank/DDBJ databases">
        <title>Genomic Encyclopedia of Archaeal and Bacterial Type Strains, Phase II (KMG-II): from individual species to whole genera.</title>
        <authorList>
            <person name="Goeker M."/>
        </authorList>
    </citation>
    <scope>NUCLEOTIDE SEQUENCE [LARGE SCALE GENOMIC DNA]</scope>
    <source>
        <strain evidence="2 3">DSM 45312</strain>
    </source>
</reference>
<accession>A0A2P8DFQ8</accession>
<name>A0A2P8DFQ8_9ACTN</name>
<evidence type="ECO:0000313" key="3">
    <source>
        <dbReference type="Proteomes" id="UP000240542"/>
    </source>
</evidence>
<dbReference type="EMBL" id="PYGA01000013">
    <property type="protein sequence ID" value="PSK96053.1"/>
    <property type="molecule type" value="Genomic_DNA"/>
</dbReference>
<comment type="caution">
    <text evidence="2">The sequence shown here is derived from an EMBL/GenBank/DDBJ whole genome shotgun (WGS) entry which is preliminary data.</text>
</comment>
<protein>
    <submittedName>
        <fullName evidence="2">Uncharacterized protein</fullName>
    </submittedName>
</protein>
<keyword evidence="3" id="KW-1185">Reference proteome</keyword>
<gene>
    <name evidence="2" type="ORF">CLV63_113216</name>
</gene>
<proteinExistence type="predicted"/>
<dbReference type="RefSeq" id="WP_106584490.1">
    <property type="nucleotide sequence ID" value="NZ_PYGA01000013.1"/>
</dbReference>
<dbReference type="AlphaFoldDB" id="A0A2P8DFQ8"/>
<evidence type="ECO:0000256" key="1">
    <source>
        <dbReference type="SAM" id="MobiDB-lite"/>
    </source>
</evidence>
<sequence>MSFTRFYDPDATRHGLPTWPWGHAPPHLVTRKQLAAKGLRPGGQDPAGQVRWRSRRAPPGARGVREALLYRIADAKPKRAPTPAVLASLARAMRARRTCPTCRLTFTYCLPTSLGECAACAFDTEVDPNDLEDAA</sequence>
<dbReference type="Proteomes" id="UP000240542">
    <property type="component" value="Unassembled WGS sequence"/>
</dbReference>
<dbReference type="NCBIfam" id="NF041638">
    <property type="entry name" value="QRL_CxxC_CxxC"/>
    <property type="match status" value="1"/>
</dbReference>
<organism evidence="2 3">
    <name type="scientific">Murinocardiopsis flavida</name>
    <dbReference type="NCBI Taxonomy" id="645275"/>
    <lineage>
        <taxon>Bacteria</taxon>
        <taxon>Bacillati</taxon>
        <taxon>Actinomycetota</taxon>
        <taxon>Actinomycetes</taxon>
        <taxon>Streptosporangiales</taxon>
        <taxon>Nocardiopsidaceae</taxon>
        <taxon>Murinocardiopsis</taxon>
    </lineage>
</organism>
<dbReference type="OrthoDB" id="4553528at2"/>